<keyword evidence="4 7" id="KW-0732">Signal</keyword>
<evidence type="ECO:0000256" key="6">
    <source>
        <dbReference type="ARBA" id="ARBA00022837"/>
    </source>
</evidence>
<keyword evidence="10" id="KW-1185">Reference proteome</keyword>
<organism evidence="9 10">
    <name type="scientific">Thalassotalea fonticola</name>
    <dbReference type="NCBI Taxonomy" id="3065649"/>
    <lineage>
        <taxon>Bacteria</taxon>
        <taxon>Pseudomonadati</taxon>
        <taxon>Pseudomonadota</taxon>
        <taxon>Gammaproteobacteria</taxon>
        <taxon>Alteromonadales</taxon>
        <taxon>Colwelliaceae</taxon>
        <taxon>Thalassotalea</taxon>
    </lineage>
</organism>
<feature type="domain" description="Sulfatase N-terminal" evidence="8">
    <location>
        <begin position="34"/>
        <end position="418"/>
    </location>
</feature>
<evidence type="ECO:0000256" key="3">
    <source>
        <dbReference type="ARBA" id="ARBA00022723"/>
    </source>
</evidence>
<evidence type="ECO:0000313" key="9">
    <source>
        <dbReference type="EMBL" id="WOH36246.1"/>
    </source>
</evidence>
<dbReference type="EMBL" id="CP136600">
    <property type="protein sequence ID" value="WOH36246.1"/>
    <property type="molecule type" value="Genomic_DNA"/>
</dbReference>
<protein>
    <submittedName>
        <fullName evidence="9">Sulfatase</fullName>
    </submittedName>
</protein>
<name>A0ABZ0GLH1_9GAMM</name>
<proteinExistence type="inferred from homology"/>
<evidence type="ECO:0000256" key="7">
    <source>
        <dbReference type="SAM" id="SignalP"/>
    </source>
</evidence>
<evidence type="ECO:0000256" key="4">
    <source>
        <dbReference type="ARBA" id="ARBA00022729"/>
    </source>
</evidence>
<evidence type="ECO:0000259" key="8">
    <source>
        <dbReference type="Pfam" id="PF00884"/>
    </source>
</evidence>
<dbReference type="CDD" id="cd16030">
    <property type="entry name" value="iduronate-2-sulfatase"/>
    <property type="match status" value="1"/>
</dbReference>
<feature type="chain" id="PRO_5046055893" evidence="7">
    <location>
        <begin position="21"/>
        <end position="545"/>
    </location>
</feature>
<dbReference type="InterPro" id="IPR017850">
    <property type="entry name" value="Alkaline_phosphatase_core_sf"/>
</dbReference>
<dbReference type="Proteomes" id="UP001301442">
    <property type="component" value="Chromosome"/>
</dbReference>
<dbReference type="Pfam" id="PF00884">
    <property type="entry name" value="Sulfatase"/>
    <property type="match status" value="1"/>
</dbReference>
<feature type="signal peptide" evidence="7">
    <location>
        <begin position="1"/>
        <end position="20"/>
    </location>
</feature>
<gene>
    <name evidence="9" type="ORF">RI844_12795</name>
</gene>
<comment type="cofactor">
    <cofactor evidence="1">
        <name>Ca(2+)</name>
        <dbReference type="ChEBI" id="CHEBI:29108"/>
    </cofactor>
</comment>
<dbReference type="PANTHER" id="PTHR45953:SF1">
    <property type="entry name" value="IDURONATE 2-SULFATASE"/>
    <property type="match status" value="1"/>
</dbReference>
<sequence>MHMLCRLVLTLTVFSQGIFAAEMDQKINKPDTRPNVVLILVDDLNDYQGIFGGHPQAKTPNIDKLAESGVRFSNAHSNVPVCQPSRNSMFTGVYPHRSKDFGWEAHYKIKGLKDNKTLVERFNETGYYTLGTGKLLHSERQNLWQKWGMNRNHNYGPFYFDGETMGAVPTVPTPYSDIGAVDGGYGRLSDVGQSTGEKDAIGWVYGWDKKPFRYVNDNNRSKTQDELHAQWAIQQLEQLARQENKPPFFMGVGFVRPHTPLYAPDRFFDLFPLNSLIIPPWLAGDNGDTFLKNNIAADSKGLNYYKQLLASYKGDREIAIKHFLQAYLACISFVDEQIGKVLNQLDSHPKLRDNTIVVFTSDHGWQMGEKNYLFKNSPWEESTRIPLIIRLPGNPHNGRQVAHPVSLIDIYPTLADYVQFSANHQKSNQALPLGGHSLRAFLENPATQMWQGPNGALSIIGNFGGSMKEWRPAKQTYSYRTKNWRYIRYANGQEELYDHQNDPYEWHNLAYQPKNQPVKVKLRRQINEIIGEELEVSDVTSITVQ</sequence>
<comment type="similarity">
    <text evidence="2">Belongs to the sulfatase family.</text>
</comment>
<dbReference type="SUPFAM" id="SSF53649">
    <property type="entry name" value="Alkaline phosphatase-like"/>
    <property type="match status" value="1"/>
</dbReference>
<evidence type="ECO:0000313" key="10">
    <source>
        <dbReference type="Proteomes" id="UP001301442"/>
    </source>
</evidence>
<dbReference type="RefSeq" id="WP_348395060.1">
    <property type="nucleotide sequence ID" value="NZ_CP136600.1"/>
</dbReference>
<keyword evidence="5" id="KW-0378">Hydrolase</keyword>
<evidence type="ECO:0000256" key="1">
    <source>
        <dbReference type="ARBA" id="ARBA00001913"/>
    </source>
</evidence>
<dbReference type="Gene3D" id="3.40.720.10">
    <property type="entry name" value="Alkaline Phosphatase, subunit A"/>
    <property type="match status" value="1"/>
</dbReference>
<dbReference type="PANTHER" id="PTHR45953">
    <property type="entry name" value="IDURONATE 2-SULFATASE"/>
    <property type="match status" value="1"/>
</dbReference>
<keyword evidence="6" id="KW-0106">Calcium</keyword>
<dbReference type="InterPro" id="IPR000917">
    <property type="entry name" value="Sulfatase_N"/>
</dbReference>
<dbReference type="InterPro" id="IPR035874">
    <property type="entry name" value="IDS"/>
</dbReference>
<keyword evidence="3" id="KW-0479">Metal-binding</keyword>
<accession>A0ABZ0GLH1</accession>
<evidence type="ECO:0000256" key="2">
    <source>
        <dbReference type="ARBA" id="ARBA00008779"/>
    </source>
</evidence>
<evidence type="ECO:0000256" key="5">
    <source>
        <dbReference type="ARBA" id="ARBA00022801"/>
    </source>
</evidence>
<reference evidence="9 10" key="1">
    <citation type="submission" date="2023-09" db="EMBL/GenBank/DDBJ databases">
        <authorList>
            <person name="Qi X."/>
        </authorList>
    </citation>
    <scope>NUCLEOTIDE SEQUENCE [LARGE SCALE GENOMIC DNA]</scope>
    <source>
        <strain evidence="9 10">S1-1</strain>
    </source>
</reference>